<protein>
    <recommendedName>
        <fullName evidence="15">Nicotinamide riboside kinase 1</fullName>
    </recommendedName>
</protein>
<evidence type="ECO:0000256" key="2">
    <source>
        <dbReference type="ARBA" id="ARBA00022642"/>
    </source>
</evidence>
<dbReference type="SUPFAM" id="SSF52540">
    <property type="entry name" value="P-loop containing nucleoside triphosphate hydrolases"/>
    <property type="match status" value="1"/>
</dbReference>
<proteinExistence type="inferred from homology"/>
<evidence type="ECO:0008006" key="15">
    <source>
        <dbReference type="Google" id="ProtNLM"/>
    </source>
</evidence>
<comment type="pathway">
    <text evidence="1">Cofactor biosynthesis; NAD(+) biosynthesis.</text>
</comment>
<dbReference type="InterPro" id="IPR027417">
    <property type="entry name" value="P-loop_NTPase"/>
</dbReference>
<comment type="similarity">
    <text evidence="11">Belongs to the uridine kinase family. NRK subfamily.</text>
</comment>
<evidence type="ECO:0000256" key="10">
    <source>
        <dbReference type="ARBA" id="ARBA00051194"/>
    </source>
</evidence>
<evidence type="ECO:0000256" key="11">
    <source>
        <dbReference type="ARBA" id="ARBA00060898"/>
    </source>
</evidence>
<gene>
    <name evidence="13" type="primary">NMRK1</name>
</gene>
<comment type="catalytic activity">
    <reaction evidence="10">
        <text>beta-D-ribosylnicotinate + ATP = nicotinate beta-D-ribonucleotide + ADP + H(+)</text>
        <dbReference type="Rhea" id="RHEA:25568"/>
        <dbReference type="ChEBI" id="CHEBI:15378"/>
        <dbReference type="ChEBI" id="CHEBI:30616"/>
        <dbReference type="ChEBI" id="CHEBI:57502"/>
        <dbReference type="ChEBI" id="CHEBI:58527"/>
        <dbReference type="ChEBI" id="CHEBI:456216"/>
        <dbReference type="EC" id="2.7.1.173"/>
    </reaction>
</comment>
<feature type="compositionally biased region" description="Low complexity" evidence="12">
    <location>
        <begin position="60"/>
        <end position="72"/>
    </location>
</feature>
<dbReference type="CDD" id="cd02024">
    <property type="entry name" value="NRK1"/>
    <property type="match status" value="1"/>
</dbReference>
<evidence type="ECO:0000256" key="5">
    <source>
        <dbReference type="ARBA" id="ARBA00022741"/>
    </source>
</evidence>
<evidence type="ECO:0000256" key="4">
    <source>
        <dbReference type="ARBA" id="ARBA00022723"/>
    </source>
</evidence>
<dbReference type="GO" id="GO:0019674">
    <property type="term" value="P:NAD+ metabolic process"/>
    <property type="evidence" value="ECO:0007669"/>
    <property type="project" value="UniProtKB-ARBA"/>
</dbReference>
<organism evidence="13 14">
    <name type="scientific">Taeniopygia guttata</name>
    <name type="common">Zebra finch</name>
    <name type="synonym">Poephila guttata</name>
    <dbReference type="NCBI Taxonomy" id="59729"/>
    <lineage>
        <taxon>Eukaryota</taxon>
        <taxon>Metazoa</taxon>
        <taxon>Chordata</taxon>
        <taxon>Craniata</taxon>
        <taxon>Vertebrata</taxon>
        <taxon>Euteleostomi</taxon>
        <taxon>Archelosauria</taxon>
        <taxon>Archosauria</taxon>
        <taxon>Dinosauria</taxon>
        <taxon>Saurischia</taxon>
        <taxon>Theropoda</taxon>
        <taxon>Coelurosauria</taxon>
        <taxon>Aves</taxon>
        <taxon>Neognathae</taxon>
        <taxon>Neoaves</taxon>
        <taxon>Telluraves</taxon>
        <taxon>Australaves</taxon>
        <taxon>Passeriformes</taxon>
        <taxon>Passeroidea</taxon>
        <taxon>Estrildidae</taxon>
        <taxon>Estrildinae</taxon>
        <taxon>Taeniopygia</taxon>
    </lineage>
</organism>
<evidence type="ECO:0000313" key="14">
    <source>
        <dbReference type="Proteomes" id="UP000007754"/>
    </source>
</evidence>
<dbReference type="GO" id="GO:0050262">
    <property type="term" value="F:ribosylnicotinamide kinase activity"/>
    <property type="evidence" value="ECO:0007669"/>
    <property type="project" value="UniProtKB-EC"/>
</dbReference>
<keyword evidence="8" id="KW-0460">Magnesium</keyword>
<dbReference type="GO" id="GO:0046872">
    <property type="term" value="F:metal ion binding"/>
    <property type="evidence" value="ECO:0007669"/>
    <property type="project" value="UniProtKB-KW"/>
</dbReference>
<feature type="compositionally biased region" description="Basic residues" evidence="12">
    <location>
        <begin position="23"/>
        <end position="35"/>
    </location>
</feature>
<dbReference type="PANTHER" id="PTHR10285">
    <property type="entry name" value="URIDINE KINASE"/>
    <property type="match status" value="1"/>
</dbReference>
<reference evidence="13" key="2">
    <citation type="submission" date="2025-08" db="UniProtKB">
        <authorList>
            <consortium name="Ensembl"/>
        </authorList>
    </citation>
    <scope>IDENTIFICATION</scope>
</reference>
<sequence length="437" mass="48785">MADLSTDWGAARRRWAAGARVSGGRRRYERRRYERRRCPGAARQQPAGRARPRPAPPAPAGRGRCPGPARHAANQRAPRHEARPLPSPRSARPQEPPGPRNRPGPGAAQAARPEGRGWPRRLRGGCSGQVGRGVVRSGPPRLGGGLAPRSSVTGRQRLAEGCAASAVAAWLKLSVNSAGPEVLEPGASASPAVRARAWERRSRSGFVRLRLAPCVGALPRKREDVRRKQTMKVLVIGLGGVTNGGKTTLAEKLKNMLPNCDVISQDDFFKPESEVETDERGFKLYDVLDALYMDEMVTSIRNWIKSPASSGVVKEETENTSDNLKNVYILIVEGFLLYNYEPLNELWNRRYFLTLPYEECKRRRSTRVYQPADTPGYFDGHVWPMYLKYKNELEENASMQVDYLDGTKSQEELLSYVYSDIIQELNKLREENQQVTA</sequence>
<keyword evidence="4" id="KW-0479">Metal-binding</keyword>
<dbReference type="FunFam" id="3.40.50.300:FF:000853">
    <property type="entry name" value="Nicotinamide riboside kinase 1"/>
    <property type="match status" value="1"/>
</dbReference>
<evidence type="ECO:0000256" key="7">
    <source>
        <dbReference type="ARBA" id="ARBA00022840"/>
    </source>
</evidence>
<dbReference type="GeneTree" id="ENSGT00940000159384"/>
<name>A0A674HGL0_TAEGU</name>
<dbReference type="Gene3D" id="3.40.50.300">
    <property type="entry name" value="P-loop containing nucleotide triphosphate hydrolases"/>
    <property type="match status" value="1"/>
</dbReference>
<evidence type="ECO:0000256" key="9">
    <source>
        <dbReference type="ARBA" id="ARBA00050738"/>
    </source>
</evidence>
<keyword evidence="2" id="KW-0662">Pyridine nucleotide biosynthesis</keyword>
<dbReference type="AlphaFoldDB" id="A0A674HGL0"/>
<feature type="region of interest" description="Disordered" evidence="12">
    <location>
        <begin position="1"/>
        <end position="153"/>
    </location>
</feature>
<reference evidence="13 14" key="1">
    <citation type="journal article" date="2010" name="Nature">
        <title>The genome of a songbird.</title>
        <authorList>
            <person name="Warren W.C."/>
            <person name="Clayton D.F."/>
            <person name="Ellegren H."/>
            <person name="Arnold A.P."/>
            <person name="Hillier L.W."/>
            <person name="Kunstner A."/>
            <person name="Searle S."/>
            <person name="White S."/>
            <person name="Vilella A.J."/>
            <person name="Fairley S."/>
            <person name="Heger A."/>
            <person name="Kong L."/>
            <person name="Ponting C.P."/>
            <person name="Jarvis E.D."/>
            <person name="Mello C.V."/>
            <person name="Minx P."/>
            <person name="Lovell P."/>
            <person name="Velho T.A."/>
            <person name="Ferris M."/>
            <person name="Balakrishnan C.N."/>
            <person name="Sinha S."/>
            <person name="Blatti C."/>
            <person name="London S.E."/>
            <person name="Li Y."/>
            <person name="Lin Y.C."/>
            <person name="George J."/>
            <person name="Sweedler J."/>
            <person name="Southey B."/>
            <person name="Gunaratne P."/>
            <person name="Watson M."/>
            <person name="Nam K."/>
            <person name="Backstrom N."/>
            <person name="Smeds L."/>
            <person name="Nabholz B."/>
            <person name="Itoh Y."/>
            <person name="Whitney O."/>
            <person name="Pfenning A.R."/>
            <person name="Howard J."/>
            <person name="Volker M."/>
            <person name="Skinner B.M."/>
            <person name="Griffin D.K."/>
            <person name="Ye L."/>
            <person name="McLaren W.M."/>
            <person name="Flicek P."/>
            <person name="Quesada V."/>
            <person name="Velasco G."/>
            <person name="Lopez-Otin C."/>
            <person name="Puente X.S."/>
            <person name="Olender T."/>
            <person name="Lancet D."/>
            <person name="Smit A.F."/>
            <person name="Hubley R."/>
            <person name="Konkel M.K."/>
            <person name="Walker J.A."/>
            <person name="Batzer M.A."/>
            <person name="Gu W."/>
            <person name="Pollock D.D."/>
            <person name="Chen L."/>
            <person name="Cheng Z."/>
            <person name="Eichler E.E."/>
            <person name="Stapley J."/>
            <person name="Slate J."/>
            <person name="Ekblom R."/>
            <person name="Birkhead T."/>
            <person name="Burke T."/>
            <person name="Burt D."/>
            <person name="Scharff C."/>
            <person name="Adam I."/>
            <person name="Richard H."/>
            <person name="Sultan M."/>
            <person name="Soldatov A."/>
            <person name="Lehrach H."/>
            <person name="Edwards S.V."/>
            <person name="Yang S.P."/>
            <person name="Li X."/>
            <person name="Graves T."/>
            <person name="Fulton L."/>
            <person name="Nelson J."/>
            <person name="Chinwalla A."/>
            <person name="Hou S."/>
            <person name="Mardis E.R."/>
            <person name="Wilson R.K."/>
        </authorList>
    </citation>
    <scope>NUCLEOTIDE SEQUENCE [LARGE SCALE GENOMIC DNA]</scope>
</reference>
<feature type="compositionally biased region" description="Low complexity" evidence="12">
    <location>
        <begin position="103"/>
        <end position="112"/>
    </location>
</feature>
<evidence type="ECO:0000256" key="1">
    <source>
        <dbReference type="ARBA" id="ARBA00004790"/>
    </source>
</evidence>
<dbReference type="GO" id="GO:0019363">
    <property type="term" value="P:pyridine nucleotide biosynthetic process"/>
    <property type="evidence" value="ECO:0007669"/>
    <property type="project" value="UniProtKB-KW"/>
</dbReference>
<keyword evidence="7" id="KW-0067">ATP-binding</keyword>
<evidence type="ECO:0000256" key="8">
    <source>
        <dbReference type="ARBA" id="ARBA00022842"/>
    </source>
</evidence>
<keyword evidence="14" id="KW-1185">Reference proteome</keyword>
<dbReference type="GO" id="GO:0061769">
    <property type="term" value="F:nicotinate riboside kinase activity"/>
    <property type="evidence" value="ECO:0007669"/>
    <property type="project" value="UniProtKB-ARBA"/>
</dbReference>
<dbReference type="Proteomes" id="UP000007754">
    <property type="component" value="Chromosome Z"/>
</dbReference>
<dbReference type="Ensembl" id="ENSTGUT00000040881.1">
    <property type="protein sequence ID" value="ENSTGUP00000033800.1"/>
    <property type="gene ID" value="ENSTGUG00000000766.2"/>
</dbReference>
<feature type="compositionally biased region" description="Low complexity" evidence="12">
    <location>
        <begin position="39"/>
        <end position="49"/>
    </location>
</feature>
<evidence type="ECO:0000256" key="6">
    <source>
        <dbReference type="ARBA" id="ARBA00022777"/>
    </source>
</evidence>
<dbReference type="GO" id="GO:0005829">
    <property type="term" value="C:cytosol"/>
    <property type="evidence" value="ECO:0007669"/>
    <property type="project" value="UniProtKB-ARBA"/>
</dbReference>
<keyword evidence="6" id="KW-0418">Kinase</keyword>
<comment type="catalytic activity">
    <reaction evidence="9">
        <text>beta-nicotinamide D-riboside + ATP = beta-nicotinamide D-ribonucleotide + ADP + H(+)</text>
        <dbReference type="Rhea" id="RHEA:14017"/>
        <dbReference type="ChEBI" id="CHEBI:14649"/>
        <dbReference type="ChEBI" id="CHEBI:15378"/>
        <dbReference type="ChEBI" id="CHEBI:15927"/>
        <dbReference type="ChEBI" id="CHEBI:30616"/>
        <dbReference type="ChEBI" id="CHEBI:456216"/>
        <dbReference type="EC" id="2.7.1.22"/>
    </reaction>
</comment>
<dbReference type="GO" id="GO:0005524">
    <property type="term" value="F:ATP binding"/>
    <property type="evidence" value="ECO:0007669"/>
    <property type="project" value="UniProtKB-KW"/>
</dbReference>
<keyword evidence="3" id="KW-0808">Transferase</keyword>
<accession>A0A674HGL0</accession>
<evidence type="ECO:0000313" key="13">
    <source>
        <dbReference type="Ensembl" id="ENSTGUP00000033800.1"/>
    </source>
</evidence>
<evidence type="ECO:0000256" key="12">
    <source>
        <dbReference type="SAM" id="MobiDB-lite"/>
    </source>
</evidence>
<keyword evidence="5" id="KW-0547">Nucleotide-binding</keyword>
<evidence type="ECO:0000256" key="3">
    <source>
        <dbReference type="ARBA" id="ARBA00022679"/>
    </source>
</evidence>
<dbReference type="Pfam" id="PF13238">
    <property type="entry name" value="AAA_18"/>
    <property type="match status" value="1"/>
</dbReference>
<reference evidence="13" key="3">
    <citation type="submission" date="2025-09" db="UniProtKB">
        <authorList>
            <consortium name="Ensembl"/>
        </authorList>
    </citation>
    <scope>IDENTIFICATION</scope>
</reference>